<sequence length="92" mass="9939">MIRVADPAHLAQIGDEAGGNRKNRQARERSERDGPAPLKFGGKAPAPMPVYRRRETKDQAQRAWSIITSAALGRAVLLSGDAGGIIAPWLRP</sequence>
<dbReference type="RefSeq" id="WP_317084661.1">
    <property type="nucleotide sequence ID" value="NZ_CP136595.1"/>
</dbReference>
<dbReference type="AlphaFoldDB" id="A0AA97F928"/>
<keyword evidence="3" id="KW-1185">Reference proteome</keyword>
<feature type="compositionally biased region" description="Basic and acidic residues" evidence="1">
    <location>
        <begin position="25"/>
        <end position="34"/>
    </location>
</feature>
<evidence type="ECO:0000256" key="1">
    <source>
        <dbReference type="SAM" id="MobiDB-lite"/>
    </source>
</evidence>
<evidence type="ECO:0000313" key="3">
    <source>
        <dbReference type="Proteomes" id="UP001302429"/>
    </source>
</evidence>
<dbReference type="KEGG" id="acoa:RB602_15170"/>
<dbReference type="Proteomes" id="UP001302429">
    <property type="component" value="Plasmid unnamed"/>
</dbReference>
<feature type="region of interest" description="Disordered" evidence="1">
    <location>
        <begin position="1"/>
        <end position="48"/>
    </location>
</feature>
<proteinExistence type="predicted"/>
<evidence type="ECO:0000313" key="2">
    <source>
        <dbReference type="EMBL" id="WOE76724.1"/>
    </source>
</evidence>
<gene>
    <name evidence="2" type="ORF">RB602_15170</name>
</gene>
<geneLocation type="plasmid" evidence="2 3">
    <name>unnamed</name>
</geneLocation>
<keyword evidence="2" id="KW-0614">Plasmid</keyword>
<reference evidence="2 3" key="1">
    <citation type="submission" date="2023-10" db="EMBL/GenBank/DDBJ databases">
        <title>Complete genome sequence of a Sphingomonadaceae bacterium.</title>
        <authorList>
            <person name="Yan C."/>
        </authorList>
    </citation>
    <scope>NUCLEOTIDE SEQUENCE [LARGE SCALE GENOMIC DNA]</scope>
    <source>
        <strain evidence="2 3">SCSIO 66989</strain>
        <plasmid evidence="2 3">unnamed</plasmid>
    </source>
</reference>
<organism evidence="2 3">
    <name type="scientific">Alterisphingorhabdus coralli</name>
    <dbReference type="NCBI Taxonomy" id="3071408"/>
    <lineage>
        <taxon>Bacteria</taxon>
        <taxon>Pseudomonadati</taxon>
        <taxon>Pseudomonadota</taxon>
        <taxon>Alphaproteobacteria</taxon>
        <taxon>Sphingomonadales</taxon>
        <taxon>Sphingomonadaceae</taxon>
        <taxon>Alterisphingorhabdus (ex Yan et al. 2024)</taxon>
    </lineage>
</organism>
<name>A0AA97F928_9SPHN</name>
<accession>A0AA97F928</accession>
<dbReference type="EMBL" id="CP136595">
    <property type="protein sequence ID" value="WOE76724.1"/>
    <property type="molecule type" value="Genomic_DNA"/>
</dbReference>
<protein>
    <submittedName>
        <fullName evidence="2">Uncharacterized protein</fullName>
    </submittedName>
</protein>